<evidence type="ECO:0000256" key="1">
    <source>
        <dbReference type="ARBA" id="ARBA00004651"/>
    </source>
</evidence>
<feature type="transmembrane region" description="Helical" evidence="6">
    <location>
        <begin position="46"/>
        <end position="65"/>
    </location>
</feature>
<name>A0A5Q2TEJ5_9BACI</name>
<feature type="transmembrane region" description="Helical" evidence="6">
    <location>
        <begin position="248"/>
        <end position="271"/>
    </location>
</feature>
<evidence type="ECO:0000256" key="2">
    <source>
        <dbReference type="ARBA" id="ARBA00022448"/>
    </source>
</evidence>
<dbReference type="Pfam" id="PF07690">
    <property type="entry name" value="MFS_1"/>
    <property type="match status" value="1"/>
</dbReference>
<accession>A0A5Q2TEJ5</accession>
<feature type="transmembrane region" description="Helical" evidence="6">
    <location>
        <begin position="406"/>
        <end position="425"/>
    </location>
</feature>
<feature type="transmembrane region" description="Helical" evidence="6">
    <location>
        <begin position="313"/>
        <end position="330"/>
    </location>
</feature>
<gene>
    <name evidence="8" type="ORF">GI584_02915</name>
</gene>
<comment type="subcellular location">
    <subcellularLocation>
        <location evidence="1">Cell membrane</location>
        <topology evidence="1">Multi-pass membrane protein</topology>
    </subcellularLocation>
</comment>
<dbReference type="InterPro" id="IPR020846">
    <property type="entry name" value="MFS_dom"/>
</dbReference>
<keyword evidence="4 6" id="KW-1133">Transmembrane helix</keyword>
<feature type="transmembrane region" description="Helical" evidence="6">
    <location>
        <begin position="116"/>
        <end position="132"/>
    </location>
</feature>
<feature type="transmembrane region" description="Helical" evidence="6">
    <location>
        <begin position="85"/>
        <end position="104"/>
    </location>
</feature>
<feature type="transmembrane region" description="Helical" evidence="6">
    <location>
        <begin position="169"/>
        <end position="192"/>
    </location>
</feature>
<dbReference type="InterPro" id="IPR052524">
    <property type="entry name" value="MFS_Cyanate_Porter"/>
</dbReference>
<dbReference type="GO" id="GO:0005886">
    <property type="term" value="C:plasma membrane"/>
    <property type="evidence" value="ECO:0007669"/>
    <property type="project" value="UniProtKB-SubCell"/>
</dbReference>
<dbReference type="CDD" id="cd17339">
    <property type="entry name" value="MFS_NIMT_CynX_like"/>
    <property type="match status" value="1"/>
</dbReference>
<feature type="transmembrane region" description="Helical" evidence="6">
    <location>
        <begin position="336"/>
        <end position="361"/>
    </location>
</feature>
<evidence type="ECO:0000256" key="6">
    <source>
        <dbReference type="SAM" id="Phobius"/>
    </source>
</evidence>
<dbReference type="KEGG" id="grc:GI584_02915"/>
<keyword evidence="3 6" id="KW-0812">Transmembrane</keyword>
<feature type="transmembrane region" description="Helical" evidence="6">
    <location>
        <begin position="138"/>
        <end position="157"/>
    </location>
</feature>
<evidence type="ECO:0000256" key="4">
    <source>
        <dbReference type="ARBA" id="ARBA00022989"/>
    </source>
</evidence>
<proteinExistence type="predicted"/>
<evidence type="ECO:0000313" key="8">
    <source>
        <dbReference type="EMBL" id="QGH33066.1"/>
    </source>
</evidence>
<dbReference type="Gene3D" id="1.20.1250.20">
    <property type="entry name" value="MFS general substrate transporter like domains"/>
    <property type="match status" value="1"/>
</dbReference>
<dbReference type="SUPFAM" id="SSF103473">
    <property type="entry name" value="MFS general substrate transporter"/>
    <property type="match status" value="1"/>
</dbReference>
<feature type="transmembrane region" description="Helical" evidence="6">
    <location>
        <begin position="381"/>
        <end position="400"/>
    </location>
</feature>
<reference evidence="8 9" key="1">
    <citation type="submission" date="2019-11" db="EMBL/GenBank/DDBJ databases">
        <title>Gracilibacillus salitolerans sp. nov., a moderate halophile isolated from a saline soil in northwest China.</title>
        <authorList>
            <person name="Gan L."/>
        </authorList>
    </citation>
    <scope>NUCLEOTIDE SEQUENCE [LARGE SCALE GENOMIC DNA]</scope>
    <source>
        <strain evidence="8 9">SCU50</strain>
    </source>
</reference>
<dbReference type="Proteomes" id="UP000339690">
    <property type="component" value="Chromosome"/>
</dbReference>
<keyword evidence="5 6" id="KW-0472">Membrane</keyword>
<feature type="transmembrane region" description="Helical" evidence="6">
    <location>
        <begin position="204"/>
        <end position="223"/>
    </location>
</feature>
<evidence type="ECO:0000313" key="9">
    <source>
        <dbReference type="Proteomes" id="UP000339690"/>
    </source>
</evidence>
<feature type="transmembrane region" description="Helical" evidence="6">
    <location>
        <begin position="283"/>
        <end position="306"/>
    </location>
</feature>
<evidence type="ECO:0000256" key="5">
    <source>
        <dbReference type="ARBA" id="ARBA00023136"/>
    </source>
</evidence>
<organism evidence="8 9">
    <name type="scientific">Gracilibacillus salitolerans</name>
    <dbReference type="NCBI Taxonomy" id="2663022"/>
    <lineage>
        <taxon>Bacteria</taxon>
        <taxon>Bacillati</taxon>
        <taxon>Bacillota</taxon>
        <taxon>Bacilli</taxon>
        <taxon>Bacillales</taxon>
        <taxon>Bacillaceae</taxon>
        <taxon>Gracilibacillus</taxon>
    </lineage>
</organism>
<evidence type="ECO:0000259" key="7">
    <source>
        <dbReference type="PROSITE" id="PS50850"/>
    </source>
</evidence>
<dbReference type="InterPro" id="IPR011701">
    <property type="entry name" value="MFS"/>
</dbReference>
<protein>
    <submittedName>
        <fullName evidence="8">MFS transporter</fullName>
    </submittedName>
</protein>
<feature type="transmembrane region" description="Helical" evidence="6">
    <location>
        <begin position="6"/>
        <end position="26"/>
    </location>
</feature>
<dbReference type="PANTHER" id="PTHR23523:SF2">
    <property type="entry name" value="2-NITROIMIDAZOLE TRANSPORTER"/>
    <property type="match status" value="1"/>
</dbReference>
<feature type="domain" description="Major facilitator superfamily (MFS) profile" evidence="7">
    <location>
        <begin position="46"/>
        <end position="431"/>
    </location>
</feature>
<sequence length="431" mass="46835">MLFYYNAKSIDSFLLILAYSVCQLLMKTLKKGEKMKTKSHVTKKHYTLLFIIGIILLAFNLRPAITSVGPIIGIIREDLSISNWSAGFLTSLPLIAFAFMSPIAPRIANRTSNERALLYGLITLLIGIWIRSTTSILLLFVGTILIGIGIAVINVILPSLIKSNFPEKIGLMTGVYTTSMSIFAALASGLSVPLTTTSGLGWKWSLASWSILTIIGITVWLVTMNKGPLKEDRELYEPSTVQLLRSPVAWQVTLFMGLQSFLFYVTISWLAEILISNGFSGAVAGWYVAYMQFISLPATFFTPVIAGKLKNQQPVVAVFGLSGLIGYSILYFEPDIIGSTIAITLIGIMLGASISLALALLGLRTSNSRQAAELSGMSQSFGYLLASVGPIVIGLIFDITNHWQPSIMTILVVTLIMTGFGLGASRNKKVL</sequence>
<dbReference type="PROSITE" id="PS50850">
    <property type="entry name" value="MFS"/>
    <property type="match status" value="1"/>
</dbReference>
<dbReference type="EMBL" id="CP045915">
    <property type="protein sequence ID" value="QGH33066.1"/>
    <property type="molecule type" value="Genomic_DNA"/>
</dbReference>
<keyword evidence="2" id="KW-0813">Transport</keyword>
<keyword evidence="9" id="KW-1185">Reference proteome</keyword>
<dbReference type="InterPro" id="IPR036259">
    <property type="entry name" value="MFS_trans_sf"/>
</dbReference>
<dbReference type="GO" id="GO:0022857">
    <property type="term" value="F:transmembrane transporter activity"/>
    <property type="evidence" value="ECO:0007669"/>
    <property type="project" value="InterPro"/>
</dbReference>
<dbReference type="AlphaFoldDB" id="A0A5Q2TEJ5"/>
<dbReference type="PANTHER" id="PTHR23523">
    <property type="match status" value="1"/>
</dbReference>
<evidence type="ECO:0000256" key="3">
    <source>
        <dbReference type="ARBA" id="ARBA00022692"/>
    </source>
</evidence>